<evidence type="ECO:0000256" key="1">
    <source>
        <dbReference type="ARBA" id="ARBA00006479"/>
    </source>
</evidence>
<name>A0A8J3NU17_9ACTN</name>
<gene>
    <name evidence="3" type="ORF">Cch02nite_42140</name>
</gene>
<dbReference type="SUPFAM" id="SSF53067">
    <property type="entry name" value="Actin-like ATPase domain"/>
    <property type="match status" value="2"/>
</dbReference>
<dbReference type="Gene3D" id="3.30.420.40">
    <property type="match status" value="2"/>
</dbReference>
<dbReference type="Pfam" id="PF09339">
    <property type="entry name" value="HTH_IclR"/>
    <property type="match status" value="1"/>
</dbReference>
<dbReference type="InterPro" id="IPR036390">
    <property type="entry name" value="WH_DNA-bd_sf"/>
</dbReference>
<dbReference type="InterPro" id="IPR005471">
    <property type="entry name" value="Tscrpt_reg_IclR_N"/>
</dbReference>
<sequence length="404" mass="41454">MPPRPPRRDDPVRQRSLRDHNLALVLRHVTAANRPPSRAEIAAASGLTRATVSTIVDELIVGGLVAELEPVSRSGVGRPGTGIVPAGTGPAGLGMEVNVDYLAVCAVDLTGAVRHRQVRRLDQREHSPAQTWQALGELADQAVAAVAAQGLTPAGGVIAVPGLVEGDTIRIAPNLGWQQVALPRPEDLGGPRDLPLDVANEATLAALGERHATGLRSFLYVSGEIGIGGGIVLDGELFGGSHGWAGEIGHVTIDPQGPDCHCGSRGCLEQYAGEEAIRAAAGLRAGGAVLADLVDGAGQGSAPVLDALEHAGTALGVALSGAVNLLDIGTVVLGGHYVELIDWLRPAIERELARRVITARWAPAKVRASALGSDAALVGAARAVTQAILDDPARFLATRPAPAG</sequence>
<comment type="caution">
    <text evidence="3">The sequence shown here is derived from an EMBL/GenBank/DDBJ whole genome shotgun (WGS) entry which is preliminary data.</text>
</comment>
<evidence type="ECO:0000259" key="2">
    <source>
        <dbReference type="Pfam" id="PF09339"/>
    </source>
</evidence>
<dbReference type="InterPro" id="IPR000600">
    <property type="entry name" value="ROK"/>
</dbReference>
<dbReference type="Proteomes" id="UP000619293">
    <property type="component" value="Unassembled WGS sequence"/>
</dbReference>
<dbReference type="SUPFAM" id="SSF46785">
    <property type="entry name" value="Winged helix' DNA-binding domain"/>
    <property type="match status" value="1"/>
</dbReference>
<dbReference type="GO" id="GO:0003677">
    <property type="term" value="F:DNA binding"/>
    <property type="evidence" value="ECO:0007669"/>
    <property type="project" value="InterPro"/>
</dbReference>
<dbReference type="GO" id="GO:0006355">
    <property type="term" value="P:regulation of DNA-templated transcription"/>
    <property type="evidence" value="ECO:0007669"/>
    <property type="project" value="InterPro"/>
</dbReference>
<protein>
    <submittedName>
        <fullName evidence="3">Transcriptional regulator</fullName>
    </submittedName>
</protein>
<dbReference type="Gene3D" id="1.10.10.10">
    <property type="entry name" value="Winged helix-like DNA-binding domain superfamily/Winged helix DNA-binding domain"/>
    <property type="match status" value="1"/>
</dbReference>
<organism evidence="3 4">
    <name type="scientific">Catellatospora chokoriensis</name>
    <dbReference type="NCBI Taxonomy" id="310353"/>
    <lineage>
        <taxon>Bacteria</taxon>
        <taxon>Bacillati</taxon>
        <taxon>Actinomycetota</taxon>
        <taxon>Actinomycetes</taxon>
        <taxon>Micromonosporales</taxon>
        <taxon>Micromonosporaceae</taxon>
        <taxon>Catellatospora</taxon>
    </lineage>
</organism>
<dbReference type="PANTHER" id="PTHR18964">
    <property type="entry name" value="ROK (REPRESSOR, ORF, KINASE) FAMILY"/>
    <property type="match status" value="1"/>
</dbReference>
<accession>A0A8J3NU17</accession>
<evidence type="ECO:0000313" key="3">
    <source>
        <dbReference type="EMBL" id="GIF90770.1"/>
    </source>
</evidence>
<reference evidence="3 4" key="1">
    <citation type="submission" date="2021-01" db="EMBL/GenBank/DDBJ databases">
        <title>Whole genome shotgun sequence of Catellatospora chokoriensis NBRC 107358.</title>
        <authorList>
            <person name="Komaki H."/>
            <person name="Tamura T."/>
        </authorList>
    </citation>
    <scope>NUCLEOTIDE SEQUENCE [LARGE SCALE GENOMIC DNA]</scope>
    <source>
        <strain evidence="3 4">NBRC 107358</strain>
    </source>
</reference>
<keyword evidence="4" id="KW-1185">Reference proteome</keyword>
<comment type="similarity">
    <text evidence="1">Belongs to the ROK (NagC/XylR) family.</text>
</comment>
<feature type="domain" description="HTH iclR-type" evidence="2">
    <location>
        <begin position="25"/>
        <end position="66"/>
    </location>
</feature>
<proteinExistence type="inferred from homology"/>
<dbReference type="EMBL" id="BONG01000025">
    <property type="protein sequence ID" value="GIF90770.1"/>
    <property type="molecule type" value="Genomic_DNA"/>
</dbReference>
<dbReference type="InterPro" id="IPR043129">
    <property type="entry name" value="ATPase_NBD"/>
</dbReference>
<dbReference type="AlphaFoldDB" id="A0A8J3NU17"/>
<evidence type="ECO:0000313" key="4">
    <source>
        <dbReference type="Proteomes" id="UP000619293"/>
    </source>
</evidence>
<dbReference type="PANTHER" id="PTHR18964:SF149">
    <property type="entry name" value="BIFUNCTIONAL UDP-N-ACETYLGLUCOSAMINE 2-EPIMERASE_N-ACETYLMANNOSAMINE KINASE"/>
    <property type="match status" value="1"/>
</dbReference>
<dbReference type="InterPro" id="IPR036388">
    <property type="entry name" value="WH-like_DNA-bd_sf"/>
</dbReference>
<dbReference type="Pfam" id="PF00480">
    <property type="entry name" value="ROK"/>
    <property type="match status" value="1"/>
</dbReference>